<evidence type="ECO:0000313" key="2">
    <source>
        <dbReference type="EMBL" id="CAI4011717.1"/>
    </source>
</evidence>
<dbReference type="AlphaFoldDB" id="A0A9P1DLS3"/>
<dbReference type="EMBL" id="CAMXCT010005217">
    <property type="protein sequence ID" value="CAI4011717.1"/>
    <property type="molecule type" value="Genomic_DNA"/>
</dbReference>
<dbReference type="Proteomes" id="UP001152797">
    <property type="component" value="Unassembled WGS sequence"/>
</dbReference>
<comment type="caution">
    <text evidence="2">The sequence shown here is derived from an EMBL/GenBank/DDBJ whole genome shotgun (WGS) entry which is preliminary data.</text>
</comment>
<evidence type="ECO:0000313" key="5">
    <source>
        <dbReference type="Proteomes" id="UP001152797"/>
    </source>
</evidence>
<name>A0A9P1DLS3_9DINO</name>
<reference evidence="2" key="1">
    <citation type="submission" date="2022-10" db="EMBL/GenBank/DDBJ databases">
        <authorList>
            <person name="Chen Y."/>
            <person name="Dougan E. K."/>
            <person name="Chan C."/>
            <person name="Rhodes N."/>
            <person name="Thang M."/>
        </authorList>
    </citation>
    <scope>NUCLEOTIDE SEQUENCE</scope>
</reference>
<protein>
    <submittedName>
        <fullName evidence="4">Cytochrome c oxidase subunit 5b-1, mitochondrial</fullName>
    </submittedName>
</protein>
<accession>A0A9P1DLS3</accession>
<gene>
    <name evidence="2" type="ORF">C1SCF055_LOCUS36851</name>
</gene>
<feature type="signal peptide" evidence="1">
    <location>
        <begin position="1"/>
        <end position="19"/>
    </location>
</feature>
<sequence>MAGMSRCLAVLLLLSLSDAQLMRRDSSRAASRRSRLQGALREALAKVSAEQVLFVEESLRDSYEAFPKDAKGNLPPHSALPALARAYFAKEHGWLIRGLESPGAPIIAPGESYREATQGHGAGDLYEVHALQDKAPELAAALKEAALSPVASSRGMSLADISQTVAALEQILLEESVGLLRAAYVLNELESDMDRVPAPITVEDAHEVLLSYLLLFRHGLPHDLEDAKKHLQMKLRARKTSEWKGMQSFEAQALNSSGKLAWTDLKERVMLLAKLYGRWQNRECEDMKSTLVKMGDSGRVKLNDFHGSPKYPQYQFTEKEEYLQQAGILEEENGEKYVLIANYLLGASNCIASSEYFAVCCLNECETLLNHFEASFQMPGAALEQVQHLASELNASAVSELSSAADASGVVVWHSPAFRRWLHRAFPLQCPRPTALEDEAVEAELTEAKEWMEIDEAARQKLHPLVLHPSECTRLPEWHETPEESAALEV</sequence>
<reference evidence="3" key="2">
    <citation type="submission" date="2024-04" db="EMBL/GenBank/DDBJ databases">
        <authorList>
            <person name="Chen Y."/>
            <person name="Shah S."/>
            <person name="Dougan E. K."/>
            <person name="Thang M."/>
            <person name="Chan C."/>
        </authorList>
    </citation>
    <scope>NUCLEOTIDE SEQUENCE [LARGE SCALE GENOMIC DNA]</scope>
</reference>
<dbReference type="OrthoDB" id="417835at2759"/>
<keyword evidence="1" id="KW-0732">Signal</keyword>
<keyword evidence="5" id="KW-1185">Reference proteome</keyword>
<evidence type="ECO:0000313" key="3">
    <source>
        <dbReference type="EMBL" id="CAL1165092.1"/>
    </source>
</evidence>
<evidence type="ECO:0000313" key="4">
    <source>
        <dbReference type="EMBL" id="CAL4799029.1"/>
    </source>
</evidence>
<dbReference type="EMBL" id="CAMXCT030005217">
    <property type="protein sequence ID" value="CAL4799029.1"/>
    <property type="molecule type" value="Genomic_DNA"/>
</dbReference>
<feature type="chain" id="PRO_5043271601" evidence="1">
    <location>
        <begin position="20"/>
        <end position="490"/>
    </location>
</feature>
<dbReference type="EMBL" id="CAMXCT020005217">
    <property type="protein sequence ID" value="CAL1165092.1"/>
    <property type="molecule type" value="Genomic_DNA"/>
</dbReference>
<proteinExistence type="predicted"/>
<evidence type="ECO:0000256" key="1">
    <source>
        <dbReference type="SAM" id="SignalP"/>
    </source>
</evidence>
<organism evidence="2">
    <name type="scientific">Cladocopium goreaui</name>
    <dbReference type="NCBI Taxonomy" id="2562237"/>
    <lineage>
        <taxon>Eukaryota</taxon>
        <taxon>Sar</taxon>
        <taxon>Alveolata</taxon>
        <taxon>Dinophyceae</taxon>
        <taxon>Suessiales</taxon>
        <taxon>Symbiodiniaceae</taxon>
        <taxon>Cladocopium</taxon>
    </lineage>
</organism>